<feature type="transmembrane region" description="Helical" evidence="8">
    <location>
        <begin position="95"/>
        <end position="118"/>
    </location>
</feature>
<feature type="transmembrane region" description="Helical" evidence="8">
    <location>
        <begin position="480"/>
        <end position="497"/>
    </location>
</feature>
<reference evidence="10 11" key="1">
    <citation type="journal article" date="2020" name="bioRxiv">
        <title>Metabolic contributions of an alphaproteobacterial endosymbiont in the apicomplexan Cardiosporidium cionae.</title>
        <authorList>
            <person name="Hunter E.S."/>
            <person name="Paight C.J."/>
            <person name="Lane C.E."/>
        </authorList>
    </citation>
    <scope>NUCLEOTIDE SEQUENCE [LARGE SCALE GENOMIC DNA]</scope>
    <source>
        <strain evidence="10">ESH_2018</strain>
    </source>
</reference>
<feature type="transmembrane region" description="Helical" evidence="8">
    <location>
        <begin position="125"/>
        <end position="145"/>
    </location>
</feature>
<dbReference type="Gene3D" id="1.20.1250.20">
    <property type="entry name" value="MFS general substrate transporter like domains"/>
    <property type="match status" value="2"/>
</dbReference>
<gene>
    <name evidence="10" type="ORF">IE077_001610</name>
</gene>
<dbReference type="CDD" id="cd17328">
    <property type="entry name" value="MFS_spinster_like"/>
    <property type="match status" value="1"/>
</dbReference>
<evidence type="ECO:0000256" key="5">
    <source>
        <dbReference type="ARBA" id="ARBA00023136"/>
    </source>
</evidence>
<feature type="transmembrane region" description="Helical" evidence="8">
    <location>
        <begin position="279"/>
        <end position="298"/>
    </location>
</feature>
<dbReference type="InterPro" id="IPR044770">
    <property type="entry name" value="MFS_spinster-like"/>
</dbReference>
<name>A0ABQ7JCK9_9APIC</name>
<evidence type="ECO:0000256" key="7">
    <source>
        <dbReference type="SAM" id="MobiDB-lite"/>
    </source>
</evidence>
<keyword evidence="4 8" id="KW-1133">Transmembrane helix</keyword>
<evidence type="ECO:0000256" key="4">
    <source>
        <dbReference type="ARBA" id="ARBA00022989"/>
    </source>
</evidence>
<feature type="compositionally biased region" description="Basic and acidic residues" evidence="7">
    <location>
        <begin position="19"/>
        <end position="31"/>
    </location>
</feature>
<dbReference type="Pfam" id="PF07690">
    <property type="entry name" value="MFS_1"/>
    <property type="match status" value="1"/>
</dbReference>
<comment type="similarity">
    <text evidence="6">Belongs to the major facilitator superfamily. Spinster (TC 2.A.1.49) family.</text>
</comment>
<feature type="transmembrane region" description="Helical" evidence="8">
    <location>
        <begin position="215"/>
        <end position="239"/>
    </location>
</feature>
<dbReference type="Proteomes" id="UP000823046">
    <property type="component" value="Unassembled WGS sequence"/>
</dbReference>
<feature type="transmembrane region" description="Helical" evidence="8">
    <location>
        <begin position="184"/>
        <end position="209"/>
    </location>
</feature>
<dbReference type="PANTHER" id="PTHR23505:SF52">
    <property type="entry name" value="MAJOR FACILITATOR SUPERFAMILY PROTEIN"/>
    <property type="match status" value="1"/>
</dbReference>
<sequence>MASEPFISYNPSVLKKNERDIEKSSVKKENSENENNEALLLKTKISSPSRSTYKKKKKSSTVIVNVAAGLDGCDDQLLPSSFRALEVELNFHPAMLGQITLVQTLCLSIASPIWGYLSDKHSRKWILTCGAFVWGAATIGLAWVSEISQVMLLRALNGFALGCVGPISQSILADTTSESSLGFAFGLVQLSACIGRLLGGVVTTSVAFLPVGNILAWRLCFLVVGCLSICLSLVAAVFMSETPRLRQVKATMIPSENGLLEVSKVGYFEQFKNFVSESLLIPSVIVVAAEGVLGTIPWSAFSFNTMYFQYCGMSDVQAAFITGSLLVGAAFGGVIGGRLGDIMYKWSKSHGRPLIGQLAIFGRVPLVIFAYTFIPKQSEYFLAYFIVALLIGLSSIAGIAVNRPILADVVRPDQRGKVFSIIVATEGSVAALLGAPLVGILAETFFGYQQTTKSISEMEIGVRNGNAVALAQALLYQTSIPWAISFFLYGLLHFTYGKTKHKR</sequence>
<evidence type="ECO:0000256" key="6">
    <source>
        <dbReference type="ARBA" id="ARBA00024338"/>
    </source>
</evidence>
<dbReference type="InterPro" id="IPR020846">
    <property type="entry name" value="MFS_dom"/>
</dbReference>
<keyword evidence="5 8" id="KW-0472">Membrane</keyword>
<evidence type="ECO:0000256" key="8">
    <source>
        <dbReference type="SAM" id="Phobius"/>
    </source>
</evidence>
<dbReference type="InterPro" id="IPR011701">
    <property type="entry name" value="MFS"/>
</dbReference>
<proteinExistence type="inferred from homology"/>
<keyword evidence="11" id="KW-1185">Reference proteome</keyword>
<keyword evidence="2" id="KW-0813">Transport</keyword>
<evidence type="ECO:0000256" key="1">
    <source>
        <dbReference type="ARBA" id="ARBA00004141"/>
    </source>
</evidence>
<evidence type="ECO:0000259" key="9">
    <source>
        <dbReference type="PROSITE" id="PS50850"/>
    </source>
</evidence>
<dbReference type="InterPro" id="IPR036259">
    <property type="entry name" value="MFS_trans_sf"/>
</dbReference>
<feature type="domain" description="Major facilitator superfamily (MFS) profile" evidence="9">
    <location>
        <begin position="60"/>
        <end position="479"/>
    </location>
</feature>
<feature type="region of interest" description="Disordered" evidence="7">
    <location>
        <begin position="19"/>
        <end position="39"/>
    </location>
</feature>
<feature type="transmembrane region" description="Helical" evidence="8">
    <location>
        <begin position="318"/>
        <end position="342"/>
    </location>
</feature>
<feature type="non-terminal residue" evidence="10">
    <location>
        <position position="503"/>
    </location>
</feature>
<dbReference type="EMBL" id="JADAQX010000130">
    <property type="protein sequence ID" value="KAF8821766.1"/>
    <property type="molecule type" value="Genomic_DNA"/>
</dbReference>
<comment type="subcellular location">
    <subcellularLocation>
        <location evidence="1">Membrane</location>
        <topology evidence="1">Multi-pass membrane protein</topology>
    </subcellularLocation>
</comment>
<comment type="caution">
    <text evidence="10">The sequence shown here is derived from an EMBL/GenBank/DDBJ whole genome shotgun (WGS) entry which is preliminary data.</text>
</comment>
<protein>
    <submittedName>
        <fullName evidence="10">Transporter, major facilitator family protein</fullName>
    </submittedName>
</protein>
<dbReference type="PANTHER" id="PTHR23505">
    <property type="entry name" value="SPINSTER"/>
    <property type="match status" value="1"/>
</dbReference>
<evidence type="ECO:0000256" key="2">
    <source>
        <dbReference type="ARBA" id="ARBA00022448"/>
    </source>
</evidence>
<accession>A0ABQ7JCK9</accession>
<evidence type="ECO:0000256" key="3">
    <source>
        <dbReference type="ARBA" id="ARBA00022692"/>
    </source>
</evidence>
<feature type="transmembrane region" description="Helical" evidence="8">
    <location>
        <begin position="418"/>
        <end position="442"/>
    </location>
</feature>
<dbReference type="SUPFAM" id="SSF103473">
    <property type="entry name" value="MFS general substrate transporter"/>
    <property type="match status" value="1"/>
</dbReference>
<feature type="transmembrane region" description="Helical" evidence="8">
    <location>
        <begin position="380"/>
        <end position="406"/>
    </location>
</feature>
<feature type="transmembrane region" description="Helical" evidence="8">
    <location>
        <begin position="354"/>
        <end position="374"/>
    </location>
</feature>
<evidence type="ECO:0000313" key="11">
    <source>
        <dbReference type="Proteomes" id="UP000823046"/>
    </source>
</evidence>
<feature type="transmembrane region" description="Helical" evidence="8">
    <location>
        <begin position="151"/>
        <end position="172"/>
    </location>
</feature>
<dbReference type="PROSITE" id="PS50850">
    <property type="entry name" value="MFS"/>
    <property type="match status" value="1"/>
</dbReference>
<evidence type="ECO:0000313" key="10">
    <source>
        <dbReference type="EMBL" id="KAF8821766.1"/>
    </source>
</evidence>
<keyword evidence="3 8" id="KW-0812">Transmembrane</keyword>
<organism evidence="10 11">
    <name type="scientific">Cardiosporidium cionae</name>
    <dbReference type="NCBI Taxonomy" id="476202"/>
    <lineage>
        <taxon>Eukaryota</taxon>
        <taxon>Sar</taxon>
        <taxon>Alveolata</taxon>
        <taxon>Apicomplexa</taxon>
        <taxon>Aconoidasida</taxon>
        <taxon>Nephromycida</taxon>
        <taxon>Cardiosporidium</taxon>
    </lineage>
</organism>